<dbReference type="PANTHER" id="PTHR35739:SF1">
    <property type="entry name" value="OS01G0861700 PROTEIN"/>
    <property type="match status" value="1"/>
</dbReference>
<comment type="caution">
    <text evidence="3">The sequence shown here is derived from an EMBL/GenBank/DDBJ whole genome shotgun (WGS) entry which is preliminary data.</text>
</comment>
<feature type="compositionally biased region" description="Pro residues" evidence="1">
    <location>
        <begin position="17"/>
        <end position="29"/>
    </location>
</feature>
<dbReference type="OrthoDB" id="4951845at2759"/>
<protein>
    <recommendedName>
        <fullName evidence="2">Hemerythrin-like domain-containing protein</fullName>
    </recommendedName>
</protein>
<dbReference type="AlphaFoldDB" id="A0A9Q0CZS8"/>
<evidence type="ECO:0000256" key="1">
    <source>
        <dbReference type="SAM" id="MobiDB-lite"/>
    </source>
</evidence>
<evidence type="ECO:0000313" key="4">
    <source>
        <dbReference type="Proteomes" id="UP001151287"/>
    </source>
</evidence>
<organism evidence="3 4">
    <name type="scientific">Rhynchospora breviuscula</name>
    <dbReference type="NCBI Taxonomy" id="2022672"/>
    <lineage>
        <taxon>Eukaryota</taxon>
        <taxon>Viridiplantae</taxon>
        <taxon>Streptophyta</taxon>
        <taxon>Embryophyta</taxon>
        <taxon>Tracheophyta</taxon>
        <taxon>Spermatophyta</taxon>
        <taxon>Magnoliopsida</taxon>
        <taxon>Liliopsida</taxon>
        <taxon>Poales</taxon>
        <taxon>Cyperaceae</taxon>
        <taxon>Cyperoideae</taxon>
        <taxon>Rhynchosporeae</taxon>
        <taxon>Rhynchospora</taxon>
    </lineage>
</organism>
<evidence type="ECO:0000259" key="2">
    <source>
        <dbReference type="Pfam" id="PF01814"/>
    </source>
</evidence>
<proteinExistence type="predicted"/>
<accession>A0A9Q0CZS8</accession>
<name>A0A9Q0CZS8_9POAL</name>
<dbReference type="Gene3D" id="1.20.120.520">
    <property type="entry name" value="nmb1532 protein domain like"/>
    <property type="match status" value="1"/>
</dbReference>
<dbReference type="CDD" id="cd12108">
    <property type="entry name" value="Hr-like"/>
    <property type="match status" value="1"/>
</dbReference>
<sequence length="377" mass="42585">MGNCCPEPHRQSHRHPLSPPRVPSPPLPPTEIVKVRSNKTATKPDPMVDPAEEPPVRLYGPETCPLTWRLRLTFLYKGITPQFIPWESPILPGPLLRFGGMSADVISGSEQELLECIDKRFTGEPNGVVSKLEPAEEVVLALELQHKSLERHLEGIIRSVKEMAVAGKKGRKTGAAAEGRRISRWYAELVEVMLEHARMEESLLFPVLERAAYKGVCKVANEQHAGDLPMLNGIKEDIKSLLSFEAGTSLYQEALLNLSQRLKKLQDHFKDHFREEEKELFPLIDSVYRMQRIESDISNWSNSGWVGQVVNATESIHSRLFPFFIAGLLPHEAMEYVDLICRSTRDPQWLVSMLQSLTSLLEGTCQSSFIFDSLLKK</sequence>
<reference evidence="3" key="1">
    <citation type="journal article" date="2022" name="Cell">
        <title>Repeat-based holocentromeres influence genome architecture and karyotype evolution.</title>
        <authorList>
            <person name="Hofstatter P.G."/>
            <person name="Thangavel G."/>
            <person name="Lux T."/>
            <person name="Neumann P."/>
            <person name="Vondrak T."/>
            <person name="Novak P."/>
            <person name="Zhang M."/>
            <person name="Costa L."/>
            <person name="Castellani M."/>
            <person name="Scott A."/>
            <person name="Toegelov H."/>
            <person name="Fuchs J."/>
            <person name="Mata-Sucre Y."/>
            <person name="Dias Y."/>
            <person name="Vanzela A.L.L."/>
            <person name="Huettel B."/>
            <person name="Almeida C.C.S."/>
            <person name="Simkova H."/>
            <person name="Souza G."/>
            <person name="Pedrosa-Harand A."/>
            <person name="Macas J."/>
            <person name="Mayer K.F.X."/>
            <person name="Houben A."/>
            <person name="Marques A."/>
        </authorList>
    </citation>
    <scope>NUCLEOTIDE SEQUENCE</scope>
    <source>
        <strain evidence="3">RhyBre1mFocal</strain>
    </source>
</reference>
<dbReference type="InterPro" id="IPR012312">
    <property type="entry name" value="Hemerythrin-like"/>
</dbReference>
<feature type="domain" description="Hemerythrin-like" evidence="2">
    <location>
        <begin position="141"/>
        <end position="284"/>
    </location>
</feature>
<dbReference type="Pfam" id="PF01814">
    <property type="entry name" value="Hemerythrin"/>
    <property type="match status" value="1"/>
</dbReference>
<evidence type="ECO:0000313" key="3">
    <source>
        <dbReference type="EMBL" id="KAJ1703161.1"/>
    </source>
</evidence>
<feature type="region of interest" description="Disordered" evidence="1">
    <location>
        <begin position="1"/>
        <end position="56"/>
    </location>
</feature>
<dbReference type="PANTHER" id="PTHR35739">
    <property type="entry name" value="OS01G0861700 PROTEIN"/>
    <property type="match status" value="1"/>
</dbReference>
<keyword evidence="4" id="KW-1185">Reference proteome</keyword>
<dbReference type="Proteomes" id="UP001151287">
    <property type="component" value="Unassembled WGS sequence"/>
</dbReference>
<gene>
    <name evidence="3" type="ORF">LUZ63_002940</name>
</gene>
<dbReference type="EMBL" id="JAMQYH010000001">
    <property type="protein sequence ID" value="KAJ1703161.1"/>
    <property type="molecule type" value="Genomic_DNA"/>
</dbReference>